<organism evidence="2 3">
    <name type="scientific">Trichomonas vaginalis (strain ATCC PRA-98 / G3)</name>
    <dbReference type="NCBI Taxonomy" id="412133"/>
    <lineage>
        <taxon>Eukaryota</taxon>
        <taxon>Metamonada</taxon>
        <taxon>Parabasalia</taxon>
        <taxon>Trichomonadida</taxon>
        <taxon>Trichomonadidae</taxon>
        <taxon>Trichomonas</taxon>
    </lineage>
</organism>
<evidence type="ECO:0000313" key="3">
    <source>
        <dbReference type="Proteomes" id="UP000001542"/>
    </source>
</evidence>
<name>A2D7B5_TRIV3</name>
<dbReference type="Proteomes" id="UP000001542">
    <property type="component" value="Unassembled WGS sequence"/>
</dbReference>
<dbReference type="VEuPathDB" id="TrichDB:TVAG_119690"/>
<feature type="transmembrane region" description="Helical" evidence="1">
    <location>
        <begin position="204"/>
        <end position="224"/>
    </location>
</feature>
<keyword evidence="1" id="KW-1133">Transmembrane helix</keyword>
<protein>
    <submittedName>
        <fullName evidence="2">Uncharacterized protein</fullName>
    </submittedName>
</protein>
<evidence type="ECO:0000313" key="2">
    <source>
        <dbReference type="EMBL" id="EAY23632.1"/>
    </source>
</evidence>
<feature type="transmembrane region" description="Helical" evidence="1">
    <location>
        <begin position="293"/>
        <end position="317"/>
    </location>
</feature>
<dbReference type="AlphaFoldDB" id="A2D7B5"/>
<feature type="transmembrane region" description="Helical" evidence="1">
    <location>
        <begin position="355"/>
        <end position="376"/>
    </location>
</feature>
<gene>
    <name evidence="2" type="ORF">TVAG_119690</name>
</gene>
<feature type="transmembrane region" description="Helical" evidence="1">
    <location>
        <begin position="108"/>
        <end position="137"/>
    </location>
</feature>
<sequence>MDIKSSKRHRNRILGTCRTVKISLRSLFIPDIYDLCLAAFITFITFSIWIVTSKRYKFDSIYTFWDAPNSLVWIQGNLDESDDLFSIYYETSAKDIIFPHCGYYLYMYLMYIISFGNFKLTLLNSIIISGILSVYLFRRLLVVYKPVKNILFSCIIFCLVPLHQVMYRAVPTYDTFFFCVIMLALILSKLGLHILAAACSVYLCFIRFEGIIVPITLFIVSAIRLDVKDLITYLISILFDFFFLIFNVPWKSYLIPNQLHSESFISVPLNATLQQISSISTLMKGNSYLISHCIFLLGAGSLVTNALPLSIFCYLWEFFYSCLTNSEPIRFTIPMETIAIVCGFDMLWNSKGSRFMLVIMCPAYMFLILFFCPQQYQAYQQSKQIWNAFR</sequence>
<keyword evidence="3" id="KW-1185">Reference proteome</keyword>
<reference evidence="2" key="1">
    <citation type="submission" date="2006-10" db="EMBL/GenBank/DDBJ databases">
        <authorList>
            <person name="Amadeo P."/>
            <person name="Zhao Q."/>
            <person name="Wortman J."/>
            <person name="Fraser-Liggett C."/>
            <person name="Carlton J."/>
        </authorList>
    </citation>
    <scope>NUCLEOTIDE SEQUENCE</scope>
    <source>
        <strain evidence="2">G3</strain>
    </source>
</reference>
<keyword evidence="1" id="KW-0472">Membrane</keyword>
<feature type="transmembrane region" description="Helical" evidence="1">
    <location>
        <begin position="173"/>
        <end position="192"/>
    </location>
</feature>
<reference evidence="2" key="2">
    <citation type="journal article" date="2007" name="Science">
        <title>Draft genome sequence of the sexually transmitted pathogen Trichomonas vaginalis.</title>
        <authorList>
            <person name="Carlton J.M."/>
            <person name="Hirt R.P."/>
            <person name="Silva J.C."/>
            <person name="Delcher A.L."/>
            <person name="Schatz M."/>
            <person name="Zhao Q."/>
            <person name="Wortman J.R."/>
            <person name="Bidwell S.L."/>
            <person name="Alsmark U.C.M."/>
            <person name="Besteiro S."/>
            <person name="Sicheritz-Ponten T."/>
            <person name="Noel C.J."/>
            <person name="Dacks J.B."/>
            <person name="Foster P.G."/>
            <person name="Simillion C."/>
            <person name="Van de Peer Y."/>
            <person name="Miranda-Saavedra D."/>
            <person name="Barton G.J."/>
            <person name="Westrop G.D."/>
            <person name="Mueller S."/>
            <person name="Dessi D."/>
            <person name="Fiori P.L."/>
            <person name="Ren Q."/>
            <person name="Paulsen I."/>
            <person name="Zhang H."/>
            <person name="Bastida-Corcuera F.D."/>
            <person name="Simoes-Barbosa A."/>
            <person name="Brown M.T."/>
            <person name="Hayes R.D."/>
            <person name="Mukherjee M."/>
            <person name="Okumura C.Y."/>
            <person name="Schneider R."/>
            <person name="Smith A.J."/>
            <person name="Vanacova S."/>
            <person name="Villalvazo M."/>
            <person name="Haas B.J."/>
            <person name="Pertea M."/>
            <person name="Feldblyum T.V."/>
            <person name="Utterback T.R."/>
            <person name="Shu C.L."/>
            <person name="Osoegawa K."/>
            <person name="de Jong P.J."/>
            <person name="Hrdy I."/>
            <person name="Horvathova L."/>
            <person name="Zubacova Z."/>
            <person name="Dolezal P."/>
            <person name="Malik S.B."/>
            <person name="Logsdon J.M. Jr."/>
            <person name="Henze K."/>
            <person name="Gupta A."/>
            <person name="Wang C.C."/>
            <person name="Dunne R.L."/>
            <person name="Upcroft J.A."/>
            <person name="Upcroft P."/>
            <person name="White O."/>
            <person name="Salzberg S.L."/>
            <person name="Tang P."/>
            <person name="Chiu C.-H."/>
            <person name="Lee Y.-S."/>
            <person name="Embley T.M."/>
            <person name="Coombs G.H."/>
            <person name="Mottram J.C."/>
            <person name="Tachezy J."/>
            <person name="Fraser-Liggett C.M."/>
            <person name="Johnson P.J."/>
        </authorList>
    </citation>
    <scope>NUCLEOTIDE SEQUENCE [LARGE SCALE GENOMIC DNA]</scope>
    <source>
        <strain evidence="2">G3</strain>
    </source>
</reference>
<evidence type="ECO:0000256" key="1">
    <source>
        <dbReference type="SAM" id="Phobius"/>
    </source>
</evidence>
<dbReference type="RefSeq" id="XP_001276880.1">
    <property type="nucleotide sequence ID" value="XM_001276879.1"/>
</dbReference>
<proteinExistence type="predicted"/>
<feature type="transmembrane region" description="Helical" evidence="1">
    <location>
        <begin position="230"/>
        <end position="250"/>
    </location>
</feature>
<dbReference type="VEuPathDB" id="TrichDB:TVAGG3_0992540"/>
<feature type="transmembrane region" description="Helical" evidence="1">
    <location>
        <begin position="149"/>
        <end position="167"/>
    </location>
</feature>
<feature type="transmembrane region" description="Helical" evidence="1">
    <location>
        <begin position="32"/>
        <end position="52"/>
    </location>
</feature>
<keyword evidence="1" id="KW-0812">Transmembrane</keyword>
<accession>A2D7B5</accession>
<dbReference type="InParanoid" id="A2D7B5"/>
<dbReference type="KEGG" id="tva:4720870"/>
<dbReference type="EMBL" id="DS113177">
    <property type="protein sequence ID" value="EAY23632.1"/>
    <property type="molecule type" value="Genomic_DNA"/>
</dbReference>